<dbReference type="GeneID" id="20354868"/>
<feature type="compositionally biased region" description="Acidic residues" evidence="1">
    <location>
        <begin position="75"/>
        <end position="86"/>
    </location>
</feature>
<dbReference type="Proteomes" id="UP000006039">
    <property type="component" value="Unassembled WGS sequence"/>
</dbReference>
<name>J3PLE3_GAET3</name>
<reference evidence="2" key="3">
    <citation type="submission" date="2010-09" db="EMBL/GenBank/DDBJ databases">
        <title>Annotation of Gaeumannomyces graminis var. tritici R3-111a-1.</title>
        <authorList>
            <consortium name="The Broad Institute Genome Sequencing Platform"/>
            <person name="Ma L.-J."/>
            <person name="Dead R."/>
            <person name="Young S.K."/>
            <person name="Zeng Q."/>
            <person name="Gargeya S."/>
            <person name="Fitzgerald M."/>
            <person name="Haas B."/>
            <person name="Abouelleil A."/>
            <person name="Alvarado L."/>
            <person name="Arachchi H.M."/>
            <person name="Berlin A."/>
            <person name="Brown A."/>
            <person name="Chapman S.B."/>
            <person name="Chen Z."/>
            <person name="Dunbar C."/>
            <person name="Freedman E."/>
            <person name="Gearin G."/>
            <person name="Gellesch M."/>
            <person name="Goldberg J."/>
            <person name="Griggs A."/>
            <person name="Gujja S."/>
            <person name="Heiman D."/>
            <person name="Howarth C."/>
            <person name="Larson L."/>
            <person name="Lui A."/>
            <person name="MacDonald P.J.P."/>
            <person name="Mehta T."/>
            <person name="Montmayeur A."/>
            <person name="Murphy C."/>
            <person name="Neiman D."/>
            <person name="Pearson M."/>
            <person name="Priest M."/>
            <person name="Roberts A."/>
            <person name="Saif S."/>
            <person name="Shea T."/>
            <person name="Shenoy N."/>
            <person name="Sisk P."/>
            <person name="Stolte C."/>
            <person name="Sykes S."/>
            <person name="Yandava C."/>
            <person name="Wortman J."/>
            <person name="Nusbaum C."/>
            <person name="Birren B."/>
        </authorList>
    </citation>
    <scope>NUCLEOTIDE SEQUENCE</scope>
    <source>
        <strain evidence="2">R3-111a-1</strain>
    </source>
</reference>
<proteinExistence type="predicted"/>
<dbReference type="RefSeq" id="XP_009230600.1">
    <property type="nucleotide sequence ID" value="XM_009232336.1"/>
</dbReference>
<evidence type="ECO:0000313" key="4">
    <source>
        <dbReference type="Proteomes" id="UP000006039"/>
    </source>
</evidence>
<keyword evidence="4" id="KW-1185">Reference proteome</keyword>
<evidence type="ECO:0000256" key="1">
    <source>
        <dbReference type="SAM" id="MobiDB-lite"/>
    </source>
</evidence>
<reference evidence="4" key="1">
    <citation type="submission" date="2010-07" db="EMBL/GenBank/DDBJ databases">
        <title>The genome sequence of Gaeumannomyces graminis var. tritici strain R3-111a-1.</title>
        <authorList>
            <consortium name="The Broad Institute Genome Sequencing Platform"/>
            <person name="Ma L.-J."/>
            <person name="Dead R."/>
            <person name="Young S."/>
            <person name="Zeng Q."/>
            <person name="Koehrsen M."/>
            <person name="Alvarado L."/>
            <person name="Berlin A."/>
            <person name="Chapman S.B."/>
            <person name="Chen Z."/>
            <person name="Freedman E."/>
            <person name="Gellesch M."/>
            <person name="Goldberg J."/>
            <person name="Griggs A."/>
            <person name="Gujja S."/>
            <person name="Heilman E.R."/>
            <person name="Heiman D."/>
            <person name="Hepburn T."/>
            <person name="Howarth C."/>
            <person name="Jen D."/>
            <person name="Larson L."/>
            <person name="Mehta T."/>
            <person name="Neiman D."/>
            <person name="Pearson M."/>
            <person name="Roberts A."/>
            <person name="Saif S."/>
            <person name="Shea T."/>
            <person name="Shenoy N."/>
            <person name="Sisk P."/>
            <person name="Stolte C."/>
            <person name="Sykes S."/>
            <person name="Walk T."/>
            <person name="White J."/>
            <person name="Yandava C."/>
            <person name="Haas B."/>
            <person name="Nusbaum C."/>
            <person name="Birren B."/>
        </authorList>
    </citation>
    <scope>NUCLEOTIDE SEQUENCE [LARGE SCALE GENOMIC DNA]</scope>
    <source>
        <strain evidence="4">R3-111a-1</strain>
    </source>
</reference>
<feature type="compositionally biased region" description="Gly residues" evidence="1">
    <location>
        <begin position="88"/>
        <end position="98"/>
    </location>
</feature>
<reference evidence="3" key="5">
    <citation type="submission" date="2018-04" db="UniProtKB">
        <authorList>
            <consortium name="EnsemblFungi"/>
        </authorList>
    </citation>
    <scope>IDENTIFICATION</scope>
    <source>
        <strain evidence="3">R3-111a-1</strain>
    </source>
</reference>
<evidence type="ECO:0000313" key="3">
    <source>
        <dbReference type="EnsemblFungi" id="EJT68012"/>
    </source>
</evidence>
<protein>
    <submittedName>
        <fullName evidence="2 3">Uncharacterized protein</fullName>
    </submittedName>
</protein>
<dbReference type="EnsemblFungi" id="EJT68012">
    <property type="protein sequence ID" value="EJT68012"/>
    <property type="gene ID" value="GGTG_14410"/>
</dbReference>
<organism evidence="2">
    <name type="scientific">Gaeumannomyces tritici (strain R3-111a-1)</name>
    <name type="common">Wheat and barley take-all root rot fungus</name>
    <name type="synonym">Gaeumannomyces graminis var. tritici</name>
    <dbReference type="NCBI Taxonomy" id="644352"/>
    <lineage>
        <taxon>Eukaryota</taxon>
        <taxon>Fungi</taxon>
        <taxon>Dikarya</taxon>
        <taxon>Ascomycota</taxon>
        <taxon>Pezizomycotina</taxon>
        <taxon>Sordariomycetes</taxon>
        <taxon>Sordariomycetidae</taxon>
        <taxon>Magnaporthales</taxon>
        <taxon>Magnaporthaceae</taxon>
        <taxon>Gaeumannomyces</taxon>
    </lineage>
</organism>
<feature type="compositionally biased region" description="Basic and acidic residues" evidence="1">
    <location>
        <begin position="57"/>
        <end position="74"/>
    </location>
</feature>
<dbReference type="EMBL" id="GL385774">
    <property type="protein sequence ID" value="EJT68012.1"/>
    <property type="molecule type" value="Genomic_DNA"/>
</dbReference>
<dbReference type="AlphaFoldDB" id="J3PLE3"/>
<reference evidence="2" key="2">
    <citation type="submission" date="2010-07" db="EMBL/GenBank/DDBJ databases">
        <authorList>
            <consortium name="The Broad Institute Genome Sequencing Platform"/>
            <consortium name="Broad Institute Genome Sequencing Center for Infectious Disease"/>
            <person name="Ma L.-J."/>
            <person name="Dead R."/>
            <person name="Young S."/>
            <person name="Zeng Q."/>
            <person name="Koehrsen M."/>
            <person name="Alvarado L."/>
            <person name="Berlin A."/>
            <person name="Chapman S.B."/>
            <person name="Chen Z."/>
            <person name="Freedman E."/>
            <person name="Gellesch M."/>
            <person name="Goldberg J."/>
            <person name="Griggs A."/>
            <person name="Gujja S."/>
            <person name="Heilman E.R."/>
            <person name="Heiman D."/>
            <person name="Hepburn T."/>
            <person name="Howarth C."/>
            <person name="Jen D."/>
            <person name="Larson L."/>
            <person name="Mehta T."/>
            <person name="Neiman D."/>
            <person name="Pearson M."/>
            <person name="Roberts A."/>
            <person name="Saif S."/>
            <person name="Shea T."/>
            <person name="Shenoy N."/>
            <person name="Sisk P."/>
            <person name="Stolte C."/>
            <person name="Sykes S."/>
            <person name="Walk T."/>
            <person name="White J."/>
            <person name="Yandava C."/>
            <person name="Haas B."/>
            <person name="Nusbaum C."/>
            <person name="Birren B."/>
        </authorList>
    </citation>
    <scope>NUCLEOTIDE SEQUENCE</scope>
    <source>
        <strain evidence="2">R3-111a-1</strain>
    </source>
</reference>
<gene>
    <name evidence="3" type="primary">20354868</name>
    <name evidence="2" type="ORF">GGTG_14410</name>
</gene>
<feature type="region of interest" description="Disordered" evidence="1">
    <location>
        <begin position="37"/>
        <end position="98"/>
    </location>
</feature>
<accession>J3PLE3</accession>
<sequence>MEEQGRRGYWAVFRSLAESLGPPAAAALVPMTMDSTMRLGMADLKPESEPEPEPEEDRGGPTRKTVEEATRRTVEEDEEGAEEDPDVGGAGIMGGRLEAGGATFEGGAAGTLEATGAGTGAGAALGVGAGAGAASLAVGNEPAAQPTRPTKTSEFSLIRVFWEQKAVMQLTSSEAPVAWGCQSSLGVGRVEPPTVR</sequence>
<dbReference type="VEuPathDB" id="FungiDB:GGTG_14410"/>
<dbReference type="HOGENOM" id="CLU_1390310_0_0_1"/>
<reference evidence="3" key="4">
    <citation type="journal article" date="2015" name="G3 (Bethesda)">
        <title>Genome sequences of three phytopathogenic species of the Magnaporthaceae family of fungi.</title>
        <authorList>
            <person name="Okagaki L.H."/>
            <person name="Nunes C.C."/>
            <person name="Sailsbery J."/>
            <person name="Clay B."/>
            <person name="Brown D."/>
            <person name="John T."/>
            <person name="Oh Y."/>
            <person name="Young N."/>
            <person name="Fitzgerald M."/>
            <person name="Haas B.J."/>
            <person name="Zeng Q."/>
            <person name="Young S."/>
            <person name="Adiconis X."/>
            <person name="Fan L."/>
            <person name="Levin J.Z."/>
            <person name="Mitchell T.K."/>
            <person name="Okubara P.A."/>
            <person name="Farman M.L."/>
            <person name="Kohn L.M."/>
            <person name="Birren B."/>
            <person name="Ma L.-J."/>
            <person name="Dean R.A."/>
        </authorList>
    </citation>
    <scope>NUCLEOTIDE SEQUENCE</scope>
    <source>
        <strain evidence="3">R3-111a-1</strain>
    </source>
</reference>
<evidence type="ECO:0000313" key="2">
    <source>
        <dbReference type="EMBL" id="EJT68012.1"/>
    </source>
</evidence>